<dbReference type="PANTHER" id="PTHR13243:SF1">
    <property type="entry name" value="NUCLEOLAR PROTEIN 16"/>
    <property type="match status" value="1"/>
</dbReference>
<sequence length="192" mass="21537">MGNPRQRRKARSSTYRPVRSTNAKRLRKRPPIKGPKVLQEAWDKAKTVRQNYTALGLLTRLAPGMEDDKVRKEQKMDEDRAATRPLPHGKGRIVRDESGNVVGIELAEDAVVEERQEAVNSSPTTDTVRALERLSASGRKMRRQASAHEVKWLSSLVGVYGDDVDAMAKDIKRNVWQKTGGELRRAIEKAGA</sequence>
<dbReference type="InterPro" id="IPR019002">
    <property type="entry name" value="Ribosome_biogenesis_Nop16"/>
</dbReference>
<dbReference type="GO" id="GO:0005730">
    <property type="term" value="C:nucleolus"/>
    <property type="evidence" value="ECO:0007669"/>
    <property type="project" value="UniProtKB-SubCell"/>
</dbReference>
<feature type="compositionally biased region" description="Basic and acidic residues" evidence="6">
    <location>
        <begin position="66"/>
        <end position="82"/>
    </location>
</feature>
<evidence type="ECO:0000256" key="4">
    <source>
        <dbReference type="ARBA" id="ARBA00015522"/>
    </source>
</evidence>
<evidence type="ECO:0000313" key="7">
    <source>
        <dbReference type="EMBL" id="KAF9520148.1"/>
    </source>
</evidence>
<feature type="compositionally biased region" description="Basic residues" evidence="6">
    <location>
        <begin position="1"/>
        <end position="11"/>
    </location>
</feature>
<dbReference type="PANTHER" id="PTHR13243">
    <property type="entry name" value="HSPC111 PROTEIN-RELATED"/>
    <property type="match status" value="1"/>
</dbReference>
<comment type="similarity">
    <text evidence="3">Belongs to the NOP16 family.</text>
</comment>
<dbReference type="OrthoDB" id="285729at2759"/>
<comment type="function">
    <text evidence="1">Involved in the biogenesis of the 60S ribosomal subunit.</text>
</comment>
<dbReference type="Pfam" id="PF09420">
    <property type="entry name" value="Nop16"/>
    <property type="match status" value="1"/>
</dbReference>
<dbReference type="Proteomes" id="UP000886523">
    <property type="component" value="Unassembled WGS sequence"/>
</dbReference>
<comment type="caution">
    <text evidence="7">The sequence shown here is derived from an EMBL/GenBank/DDBJ whole genome shotgun (WGS) entry which is preliminary data.</text>
</comment>
<protein>
    <recommendedName>
        <fullName evidence="4">Nucleolar protein 16</fullName>
    </recommendedName>
</protein>
<proteinExistence type="inferred from homology"/>
<evidence type="ECO:0000256" key="1">
    <source>
        <dbReference type="ARBA" id="ARBA00002889"/>
    </source>
</evidence>
<comment type="subcellular location">
    <subcellularLocation>
        <location evidence="2">Nucleus</location>
        <location evidence="2">Nucleolus</location>
    </subcellularLocation>
</comment>
<evidence type="ECO:0000256" key="2">
    <source>
        <dbReference type="ARBA" id="ARBA00004604"/>
    </source>
</evidence>
<evidence type="ECO:0000256" key="6">
    <source>
        <dbReference type="SAM" id="MobiDB-lite"/>
    </source>
</evidence>
<keyword evidence="8" id="KW-1185">Reference proteome</keyword>
<feature type="compositionally biased region" description="Polar residues" evidence="6">
    <location>
        <begin position="12"/>
        <end position="21"/>
    </location>
</feature>
<gene>
    <name evidence="7" type="ORF">BS47DRAFT_846005</name>
</gene>
<accession>A0A9P6E1Z3</accession>
<evidence type="ECO:0000313" key="8">
    <source>
        <dbReference type="Proteomes" id="UP000886523"/>
    </source>
</evidence>
<name>A0A9P6E1Z3_9AGAM</name>
<feature type="region of interest" description="Disordered" evidence="6">
    <location>
        <begin position="66"/>
        <end position="95"/>
    </location>
</feature>
<feature type="region of interest" description="Disordered" evidence="6">
    <location>
        <begin position="1"/>
        <end position="35"/>
    </location>
</feature>
<dbReference type="EMBL" id="MU128913">
    <property type="protein sequence ID" value="KAF9520148.1"/>
    <property type="molecule type" value="Genomic_DNA"/>
</dbReference>
<keyword evidence="5" id="KW-0539">Nucleus</keyword>
<dbReference type="GO" id="GO:0042273">
    <property type="term" value="P:ribosomal large subunit biogenesis"/>
    <property type="evidence" value="ECO:0007669"/>
    <property type="project" value="TreeGrafter"/>
</dbReference>
<feature type="compositionally biased region" description="Basic residues" evidence="6">
    <location>
        <begin position="22"/>
        <end position="31"/>
    </location>
</feature>
<dbReference type="AlphaFoldDB" id="A0A9P6E1Z3"/>
<organism evidence="7 8">
    <name type="scientific">Hydnum rufescens UP504</name>
    <dbReference type="NCBI Taxonomy" id="1448309"/>
    <lineage>
        <taxon>Eukaryota</taxon>
        <taxon>Fungi</taxon>
        <taxon>Dikarya</taxon>
        <taxon>Basidiomycota</taxon>
        <taxon>Agaricomycotina</taxon>
        <taxon>Agaricomycetes</taxon>
        <taxon>Cantharellales</taxon>
        <taxon>Hydnaceae</taxon>
        <taxon>Hydnum</taxon>
    </lineage>
</organism>
<evidence type="ECO:0000256" key="3">
    <source>
        <dbReference type="ARBA" id="ARBA00008479"/>
    </source>
</evidence>
<reference evidence="7" key="1">
    <citation type="journal article" date="2020" name="Nat. Commun.">
        <title>Large-scale genome sequencing of mycorrhizal fungi provides insights into the early evolution of symbiotic traits.</title>
        <authorList>
            <person name="Miyauchi S."/>
            <person name="Kiss E."/>
            <person name="Kuo A."/>
            <person name="Drula E."/>
            <person name="Kohler A."/>
            <person name="Sanchez-Garcia M."/>
            <person name="Morin E."/>
            <person name="Andreopoulos B."/>
            <person name="Barry K.W."/>
            <person name="Bonito G."/>
            <person name="Buee M."/>
            <person name="Carver A."/>
            <person name="Chen C."/>
            <person name="Cichocki N."/>
            <person name="Clum A."/>
            <person name="Culley D."/>
            <person name="Crous P.W."/>
            <person name="Fauchery L."/>
            <person name="Girlanda M."/>
            <person name="Hayes R.D."/>
            <person name="Keri Z."/>
            <person name="LaButti K."/>
            <person name="Lipzen A."/>
            <person name="Lombard V."/>
            <person name="Magnuson J."/>
            <person name="Maillard F."/>
            <person name="Murat C."/>
            <person name="Nolan M."/>
            <person name="Ohm R.A."/>
            <person name="Pangilinan J."/>
            <person name="Pereira M.F."/>
            <person name="Perotto S."/>
            <person name="Peter M."/>
            <person name="Pfister S."/>
            <person name="Riley R."/>
            <person name="Sitrit Y."/>
            <person name="Stielow J.B."/>
            <person name="Szollosi G."/>
            <person name="Zifcakova L."/>
            <person name="Stursova M."/>
            <person name="Spatafora J.W."/>
            <person name="Tedersoo L."/>
            <person name="Vaario L.M."/>
            <person name="Yamada A."/>
            <person name="Yan M."/>
            <person name="Wang P."/>
            <person name="Xu J."/>
            <person name="Bruns T."/>
            <person name="Baldrian P."/>
            <person name="Vilgalys R."/>
            <person name="Dunand C."/>
            <person name="Henrissat B."/>
            <person name="Grigoriev I.V."/>
            <person name="Hibbett D."/>
            <person name="Nagy L.G."/>
            <person name="Martin F.M."/>
        </authorList>
    </citation>
    <scope>NUCLEOTIDE SEQUENCE</scope>
    <source>
        <strain evidence="7">UP504</strain>
    </source>
</reference>
<evidence type="ECO:0000256" key="5">
    <source>
        <dbReference type="ARBA" id="ARBA00023242"/>
    </source>
</evidence>